<dbReference type="PROSITE" id="PS51257">
    <property type="entry name" value="PROKAR_LIPOPROTEIN"/>
    <property type="match status" value="1"/>
</dbReference>
<dbReference type="EMBL" id="JACGWV010000002">
    <property type="protein sequence ID" value="MBA8809916.1"/>
    <property type="molecule type" value="Genomic_DNA"/>
</dbReference>
<feature type="chain" id="PRO_5030879587" evidence="6">
    <location>
        <begin position="27"/>
        <end position="435"/>
    </location>
</feature>
<dbReference type="InterPro" id="IPR006059">
    <property type="entry name" value="SBP"/>
</dbReference>
<keyword evidence="7" id="KW-0813">Transport</keyword>
<evidence type="ECO:0000256" key="4">
    <source>
        <dbReference type="ARBA" id="ARBA00023139"/>
    </source>
</evidence>
<protein>
    <submittedName>
        <fullName evidence="7">Multiple sugar transport system substrate-binding protein</fullName>
    </submittedName>
</protein>
<accession>A0A7W3JBP5</accession>
<proteinExistence type="predicted"/>
<keyword evidence="4" id="KW-0564">Palmitate</keyword>
<gene>
    <name evidence="7" type="ORF">FHX71_003892</name>
</gene>
<keyword evidence="8" id="KW-1185">Reference proteome</keyword>
<dbReference type="SUPFAM" id="SSF53850">
    <property type="entry name" value="Periplasmic binding protein-like II"/>
    <property type="match status" value="1"/>
</dbReference>
<evidence type="ECO:0000256" key="6">
    <source>
        <dbReference type="SAM" id="SignalP"/>
    </source>
</evidence>
<sequence length="435" mass="45640">MMRRTIPLVATVSALALTLAACSSGAASGGSDAADDGPITLDYWAWGTAQEPMVDAWNAAHPDIQVKRTDAGGGTDSSAKLVTATRGGNAPDVAIVEYNTLPAMIVAGVAADISGNVDGLDAEFAPGVWSQVTFDGATYGVPQDAGPQALTYNKAKFDELGIDVPTTWDEFADAAEKVHEADPDSYITTFAPAEFGGFAGLAQQAGAEWWSVDGDAWTVDFDDDASVAVADYWQDLIDRDLVLAEPLLTPEWNAKVNKGEVLSWPAGLWAAGVLYGVAEESAGDWAMAPMPQWTEGDPAVAFQGGSAVVVTTSTEHAEAAAEFARWMGTADEASAAQIEQGQYPASLAGQELTLESDAPLLTPEQDDYWQVAAEITKDTIPEISWGPNVNVASSAFQDAMSAAVTNGTPLRDALTETEAEVVDDMTTTGFEVTQK</sequence>
<dbReference type="AlphaFoldDB" id="A0A7W3JBP5"/>
<dbReference type="RefSeq" id="WP_246403338.1">
    <property type="nucleotide sequence ID" value="NZ_BAAATF010000004.1"/>
</dbReference>
<dbReference type="Gene3D" id="3.40.190.10">
    <property type="entry name" value="Periplasmic binding protein-like II"/>
    <property type="match status" value="1"/>
</dbReference>
<reference evidence="7 8" key="1">
    <citation type="submission" date="2020-07" db="EMBL/GenBank/DDBJ databases">
        <title>Sequencing the genomes of 1000 actinobacteria strains.</title>
        <authorList>
            <person name="Klenk H.-P."/>
        </authorList>
    </citation>
    <scope>NUCLEOTIDE SEQUENCE [LARGE SCALE GENOMIC DNA]</scope>
    <source>
        <strain evidence="7 8">DSM 44121</strain>
    </source>
</reference>
<name>A0A7W3JBP5_9MICO</name>
<keyword evidence="1" id="KW-1003">Cell membrane</keyword>
<comment type="caution">
    <text evidence="7">The sequence shown here is derived from an EMBL/GenBank/DDBJ whole genome shotgun (WGS) entry which is preliminary data.</text>
</comment>
<dbReference type="PANTHER" id="PTHR43649">
    <property type="entry name" value="ARABINOSE-BINDING PROTEIN-RELATED"/>
    <property type="match status" value="1"/>
</dbReference>
<dbReference type="Proteomes" id="UP000540568">
    <property type="component" value="Unassembled WGS sequence"/>
</dbReference>
<evidence type="ECO:0000256" key="1">
    <source>
        <dbReference type="ARBA" id="ARBA00022475"/>
    </source>
</evidence>
<evidence type="ECO:0000256" key="5">
    <source>
        <dbReference type="ARBA" id="ARBA00023288"/>
    </source>
</evidence>
<evidence type="ECO:0000313" key="8">
    <source>
        <dbReference type="Proteomes" id="UP000540568"/>
    </source>
</evidence>
<organism evidence="7 8">
    <name type="scientific">Promicromonospora sukumoe</name>
    <dbReference type="NCBI Taxonomy" id="88382"/>
    <lineage>
        <taxon>Bacteria</taxon>
        <taxon>Bacillati</taxon>
        <taxon>Actinomycetota</taxon>
        <taxon>Actinomycetes</taxon>
        <taxon>Micrococcales</taxon>
        <taxon>Promicromonosporaceae</taxon>
        <taxon>Promicromonospora</taxon>
    </lineage>
</organism>
<feature type="signal peptide" evidence="6">
    <location>
        <begin position="1"/>
        <end position="26"/>
    </location>
</feature>
<dbReference type="PANTHER" id="PTHR43649:SF33">
    <property type="entry name" value="POLYGALACTURONAN_RHAMNOGALACTURONAN-BINDING PROTEIN YTCQ"/>
    <property type="match status" value="1"/>
</dbReference>
<dbReference type="Pfam" id="PF01547">
    <property type="entry name" value="SBP_bac_1"/>
    <property type="match status" value="1"/>
</dbReference>
<evidence type="ECO:0000256" key="3">
    <source>
        <dbReference type="ARBA" id="ARBA00023136"/>
    </source>
</evidence>
<evidence type="ECO:0000256" key="2">
    <source>
        <dbReference type="ARBA" id="ARBA00022729"/>
    </source>
</evidence>
<keyword evidence="3" id="KW-0472">Membrane</keyword>
<keyword evidence="2 6" id="KW-0732">Signal</keyword>
<dbReference type="InterPro" id="IPR050490">
    <property type="entry name" value="Bact_solute-bd_prot1"/>
</dbReference>
<keyword evidence="5" id="KW-0449">Lipoprotein</keyword>
<evidence type="ECO:0000313" key="7">
    <source>
        <dbReference type="EMBL" id="MBA8809916.1"/>
    </source>
</evidence>
<keyword evidence="7" id="KW-0762">Sugar transport</keyword>